<comment type="caution">
    <text evidence="4">The sequence shown here is derived from an EMBL/GenBank/DDBJ whole genome shotgun (WGS) entry which is preliminary data.</text>
</comment>
<dbReference type="Gene3D" id="1.10.3210.10">
    <property type="entry name" value="Hypothetical protein af1432"/>
    <property type="match status" value="1"/>
</dbReference>
<reference evidence="4 5" key="1">
    <citation type="submission" date="2016-10" db="EMBL/GenBank/DDBJ databases">
        <authorList>
            <person name="Varghese N."/>
            <person name="Submissions S."/>
        </authorList>
    </citation>
    <scope>NUCLEOTIDE SEQUENCE [LARGE SCALE GENOMIC DNA]</scope>
    <source>
        <strain evidence="4 5">DSM 2260</strain>
    </source>
</reference>
<dbReference type="InterPro" id="IPR027432">
    <property type="entry name" value="dGTP_triphosphohydrolase_C"/>
</dbReference>
<protein>
    <submittedName>
        <fullName evidence="4">DGTPase</fullName>
    </submittedName>
</protein>
<evidence type="ECO:0000313" key="5">
    <source>
        <dbReference type="Proteomes" id="UP000198717"/>
    </source>
</evidence>
<dbReference type="NCBIfam" id="TIGR01353">
    <property type="entry name" value="dGTP_triPase"/>
    <property type="match status" value="1"/>
</dbReference>
<dbReference type="InterPro" id="IPR023293">
    <property type="entry name" value="dGTP_triP_hydro_central_sf"/>
</dbReference>
<evidence type="ECO:0000259" key="3">
    <source>
        <dbReference type="SMART" id="SM00471"/>
    </source>
</evidence>
<dbReference type="InterPro" id="IPR003607">
    <property type="entry name" value="HD/PDEase_dom"/>
</dbReference>
<evidence type="ECO:0000313" key="4">
    <source>
        <dbReference type="EMBL" id="SDE55279.1"/>
    </source>
</evidence>
<dbReference type="SMART" id="SM00471">
    <property type="entry name" value="HDc"/>
    <property type="match status" value="1"/>
</dbReference>
<dbReference type="EMBL" id="FNAJ01000008">
    <property type="protein sequence ID" value="SDE55279.1"/>
    <property type="molecule type" value="Genomic_DNA"/>
</dbReference>
<evidence type="ECO:0000256" key="1">
    <source>
        <dbReference type="ARBA" id="ARBA00022801"/>
    </source>
</evidence>
<proteinExistence type="predicted"/>
<accession>A0ABY0MUQ2</accession>
<dbReference type="Gene3D" id="1.10.3550.10">
    <property type="entry name" value="eoxyguanosinetriphosphate triphosphohydrolase domain-like"/>
    <property type="match status" value="1"/>
</dbReference>
<dbReference type="InterPro" id="IPR006261">
    <property type="entry name" value="dGTPase"/>
</dbReference>
<gene>
    <name evidence="4" type="ORF">SAMN04488504_108196</name>
</gene>
<organism evidence="4 5">
    <name type="scientific">Myxococcus virescens</name>
    <dbReference type="NCBI Taxonomy" id="83456"/>
    <lineage>
        <taxon>Bacteria</taxon>
        <taxon>Pseudomonadati</taxon>
        <taxon>Myxococcota</taxon>
        <taxon>Myxococcia</taxon>
        <taxon>Myxococcales</taxon>
        <taxon>Cystobacterineae</taxon>
        <taxon>Myxococcaceae</taxon>
        <taxon>Myxococcus</taxon>
    </lineage>
</organism>
<dbReference type="Proteomes" id="UP000198717">
    <property type="component" value="Unassembled WGS sequence"/>
</dbReference>
<feature type="domain" description="HD/PDEase" evidence="3">
    <location>
        <begin position="89"/>
        <end position="298"/>
    </location>
</feature>
<keyword evidence="1" id="KW-0378">Hydrolase</keyword>
<dbReference type="InterPro" id="IPR026875">
    <property type="entry name" value="PHydrolase_assoc_dom"/>
</dbReference>
<name>A0ABY0MUQ2_9BACT</name>
<dbReference type="Pfam" id="PF13286">
    <property type="entry name" value="HD_assoc"/>
    <property type="match status" value="1"/>
</dbReference>
<dbReference type="SUPFAM" id="SSF109604">
    <property type="entry name" value="HD-domain/PDEase-like"/>
    <property type="match status" value="1"/>
</dbReference>
<dbReference type="Gene3D" id="1.10.3410.10">
    <property type="entry name" value="putative deoxyguanosinetriphosphate triphosphohydrolase like domain"/>
    <property type="match status" value="1"/>
</dbReference>
<evidence type="ECO:0000256" key="2">
    <source>
        <dbReference type="SAM" id="MobiDB-lite"/>
    </source>
</evidence>
<keyword evidence="5" id="KW-1185">Reference proteome</keyword>
<sequence length="502" mass="55804">MSLRVPSHSEAGVSSSSRTERWRRLLSGYRVGSEKKPLEEPAPVLSDMDALLQDERTDYDRDYDRIVFSAEFRCLHDKTQVFPLSTSDYTRTRLTHSIEASCVGRSLGNLAGRGLRARDVMVNPSHLGTIVAAACLAHDIGNPPFGHSGEAAIQHWVSQRLARPGAEVDGRKSPFETVGQWQDLEAFEGNAQGFRILNRLQSRERRGGLRYTAATLGAMSKYPRASVLPGGRERDKGRVSEKKFGYFQDDEALALEAYRAVGLVEREAGVFSRHPLAFLVEAADDICYAVIDLEDSAKLGLIPIKDACELLDAVLPRPVKGPVRPPPSHPETRLAQARARAIGELIQACVKVFLENVEAMEDGTWETPLASARDDVAKPLKAIRNLTRRYGYESERVLQIESAGFKTLGGLLDMFAMAVVTDTPNREEKKLRQLLPLDLFQRPEHVRDMAEEPTSRDEAITEAVARLSKYQRLLCVTDYISGMTDGFAVELFQRLSGIKLPT</sequence>
<feature type="region of interest" description="Disordered" evidence="2">
    <location>
        <begin position="1"/>
        <end position="20"/>
    </location>
</feature>